<dbReference type="OrthoDB" id="1835489at2"/>
<comment type="caution">
    <text evidence="3">The sequence shown here is derived from an EMBL/GenBank/DDBJ whole genome shotgun (WGS) entry which is preliminary data.</text>
</comment>
<reference evidence="3 4" key="1">
    <citation type="submission" date="2016-04" db="EMBL/GenBank/DDBJ databases">
        <title>Draft genome sequence of freshwater magnetotactic bacteria Magnetospirillum marisnigri SP-1 and Magnetospirillum moscoviense BB-1.</title>
        <authorList>
            <person name="Koziaeva V."/>
            <person name="Dziuba M.V."/>
            <person name="Ivanov T.M."/>
            <person name="Kuznetsov B."/>
            <person name="Grouzdev D.S."/>
        </authorList>
    </citation>
    <scope>NUCLEOTIDE SEQUENCE [LARGE SCALE GENOMIC DNA]</scope>
    <source>
        <strain evidence="3 4">BB-1</strain>
    </source>
</reference>
<evidence type="ECO:0000256" key="1">
    <source>
        <dbReference type="SAM" id="MobiDB-lite"/>
    </source>
</evidence>
<dbReference type="Proteomes" id="UP000078543">
    <property type="component" value="Unassembled WGS sequence"/>
</dbReference>
<feature type="region of interest" description="Disordered" evidence="1">
    <location>
        <begin position="387"/>
        <end position="424"/>
    </location>
</feature>
<keyword evidence="2" id="KW-0812">Transmembrane</keyword>
<name>A0A178MYJ5_9PROT</name>
<evidence type="ECO:0000313" key="4">
    <source>
        <dbReference type="Proteomes" id="UP000078543"/>
    </source>
</evidence>
<dbReference type="AlphaFoldDB" id="A0A178MYJ5"/>
<gene>
    <name evidence="3" type="ORF">A6A05_00610</name>
</gene>
<dbReference type="STRING" id="1437059.A6A05_00610"/>
<keyword evidence="2" id="KW-0472">Membrane</keyword>
<feature type="transmembrane region" description="Helical" evidence="2">
    <location>
        <begin position="467"/>
        <end position="486"/>
    </location>
</feature>
<evidence type="ECO:0000256" key="2">
    <source>
        <dbReference type="SAM" id="Phobius"/>
    </source>
</evidence>
<evidence type="ECO:0000313" key="3">
    <source>
        <dbReference type="EMBL" id="OAN55095.1"/>
    </source>
</evidence>
<organism evidence="3 4">
    <name type="scientific">Magnetospirillum moscoviense</name>
    <dbReference type="NCBI Taxonomy" id="1437059"/>
    <lineage>
        <taxon>Bacteria</taxon>
        <taxon>Pseudomonadati</taxon>
        <taxon>Pseudomonadota</taxon>
        <taxon>Alphaproteobacteria</taxon>
        <taxon>Rhodospirillales</taxon>
        <taxon>Rhodospirillaceae</taxon>
        <taxon>Magnetospirillum</taxon>
    </lineage>
</organism>
<keyword evidence="2" id="KW-1133">Transmembrane helix</keyword>
<sequence length="532" mass="59169">MRRYLWIAIGAPLVLLATVGAANLLFMARINELMSEETVRALWAKGNTVFNAMTINDPRPEIIRALDPEIFVIGSSRSFHLRDYAFSRSFFSLGGALGHSGYIDRGMFEERRRALADVARPRYLLLFLDYWWFMRAPPGPAESAGPIATQKPAKDRPRWGIDPTANTIRRLTLPTTLMKSGSLTPSRYLDVLLGRVNANADGLIRIGYGAAMADTGFGSDGSYYYLWLAKTDLPGRACDFAADLARKKNLPHGAYRSGQSIDPRNIEALKDMIARLEKDGTRVVPIIPPISPAMARAYEQDPGFAYIAEWRATMKKEVPSLWDFHDPRPLGSSECEFLDDIHGADVTYLRILQKIGESDPTLRPILRMDEIKRLVTQFTGRQFVTAAGLGDRLPKPPPPSPSAPKVGPTESRPSPPGSPADHPLDRSAILMSERAAANADFLARMPDYDQRVYQRVQTAKNRELTTLRLAVAVGATALIVLALLLWRITRLTKPRHLGPSPNIHSNAAITEVEESLNRLERDLANRLENKVP</sequence>
<accession>A0A178MYJ5</accession>
<keyword evidence="4" id="KW-1185">Reference proteome</keyword>
<proteinExistence type="predicted"/>
<dbReference type="RefSeq" id="WP_068498198.1">
    <property type="nucleotide sequence ID" value="NZ_LWQU01000104.1"/>
</dbReference>
<protein>
    <submittedName>
        <fullName evidence="3">Uncharacterized protein</fullName>
    </submittedName>
</protein>
<dbReference type="EMBL" id="LWQU01000104">
    <property type="protein sequence ID" value="OAN55095.1"/>
    <property type="molecule type" value="Genomic_DNA"/>
</dbReference>